<dbReference type="AlphaFoldDB" id="A0A3D9IBD6"/>
<keyword evidence="1" id="KW-0378">Hydrolase</keyword>
<dbReference type="PANTHER" id="PTHR43053">
    <property type="entry name" value="GLYCOSIDASE FAMILY 31"/>
    <property type="match status" value="1"/>
</dbReference>
<name>A0A3D9IBD6_9BACL</name>
<gene>
    <name evidence="3" type="ORF">DFP98_13225</name>
</gene>
<dbReference type="Gene3D" id="3.20.20.70">
    <property type="entry name" value="Aldolase class I"/>
    <property type="match status" value="1"/>
</dbReference>
<dbReference type="InterPro" id="IPR002252">
    <property type="entry name" value="Glyco_hydro_36"/>
</dbReference>
<keyword evidence="4" id="KW-1185">Reference proteome</keyword>
<dbReference type="GO" id="GO:0004557">
    <property type="term" value="F:alpha-galactosidase activity"/>
    <property type="evidence" value="ECO:0007669"/>
    <property type="project" value="InterPro"/>
</dbReference>
<protein>
    <submittedName>
        <fullName evidence="3">Alpha-galactosidase</fullName>
    </submittedName>
</protein>
<dbReference type="RefSeq" id="WP_147310299.1">
    <property type="nucleotide sequence ID" value="NZ_QRDZ01000032.1"/>
</dbReference>
<dbReference type="SUPFAM" id="SSF51445">
    <property type="entry name" value="(Trans)glycosidases"/>
    <property type="match status" value="1"/>
</dbReference>
<dbReference type="OrthoDB" id="9758822at2"/>
<sequence length="701" mass="80542">MQPLTFELETNGFRRSISIDEAGTLRTASLGYRGIELLQEGGYEFAFAGYMKESMRFFQCEHFRCVAHETTKFAEGERWIFRLELKPSEEQVFKPFGPEPWDESRGNLHVELAFDVYRDYPVIRKRIRVRNQFPDPLRLQYMTWEDLRLASGEGRSVCHQYFTRNSLEAADNMDESAMGVVWPELDAGILVATEAPGSMKRLELFREPDRMRIAYNFNEETVFEWVLEEGESFETDAGFLLPFAGGLQDAVDGPFRDFVGNILAIARARDIPTFTVNTWETFQSEITEEIVLENIRIAAELGVDAYQLDFGWHVDHGDYRPHPRKFPNGLEPVVEACRKHNMKLGLWMSVPNVHVDSEIARSHPEWRQIDEDGGRSFMVGWTDTQIMCLDSGYADWIIDQIDTVVKRYGVSLLKLDLASVRDPYNPGKSIGCHAQDHHHPTAKSSHLGIYRSMFRIMDEIRRRNPDCLVDLSFELYGVLHGTDLAHIQHAHQNWVTNQDTGWLEPLRRIIHNRSRIVPSYTLNFGSCHLTDPLAKSYGFWSALLAHGLYYGDLRQLSEEDKAHYRYWIDWVKSYRGKLDVYDFFRVSDSLRAPDCREHADRRYEPYSTEGGRVASASGIWDGAAKVSEKGEGWVLLFRPETSGLKEETVRFPWVDASGTYRLLDVLGHEEIGVLTGEELQRGLMLAIPDAPGVLVVDCTRI</sequence>
<reference evidence="3 4" key="1">
    <citation type="submission" date="2018-07" db="EMBL/GenBank/DDBJ databases">
        <title>Genomic Encyclopedia of Type Strains, Phase III (KMG-III): the genomes of soil and plant-associated and newly described type strains.</title>
        <authorList>
            <person name="Whitman W."/>
        </authorList>
    </citation>
    <scope>NUCLEOTIDE SEQUENCE [LARGE SCALE GENOMIC DNA]</scope>
    <source>
        <strain evidence="3 4">CECT 7287</strain>
    </source>
</reference>
<dbReference type="CDD" id="cd14791">
    <property type="entry name" value="GH36"/>
    <property type="match status" value="1"/>
</dbReference>
<evidence type="ECO:0000313" key="4">
    <source>
        <dbReference type="Proteomes" id="UP000256977"/>
    </source>
</evidence>
<comment type="caution">
    <text evidence="3">The sequence shown here is derived from an EMBL/GenBank/DDBJ whole genome shotgun (WGS) entry which is preliminary data.</text>
</comment>
<evidence type="ECO:0000313" key="3">
    <source>
        <dbReference type="EMBL" id="RED59103.1"/>
    </source>
</evidence>
<dbReference type="InterPro" id="IPR050985">
    <property type="entry name" value="Alpha-glycosidase_related"/>
</dbReference>
<proteinExistence type="predicted"/>
<accession>A0A3D9IBD6</accession>
<dbReference type="GO" id="GO:0016052">
    <property type="term" value="P:carbohydrate catabolic process"/>
    <property type="evidence" value="ECO:0007669"/>
    <property type="project" value="InterPro"/>
</dbReference>
<keyword evidence="2" id="KW-0326">Glycosidase</keyword>
<dbReference type="InterPro" id="IPR017853">
    <property type="entry name" value="GH"/>
</dbReference>
<dbReference type="InterPro" id="IPR013785">
    <property type="entry name" value="Aldolase_TIM"/>
</dbReference>
<evidence type="ECO:0000256" key="2">
    <source>
        <dbReference type="ARBA" id="ARBA00023295"/>
    </source>
</evidence>
<dbReference type="Pfam" id="PF02065">
    <property type="entry name" value="Melibiase"/>
    <property type="match status" value="1"/>
</dbReference>
<evidence type="ECO:0000256" key="1">
    <source>
        <dbReference type="ARBA" id="ARBA00022801"/>
    </source>
</evidence>
<dbReference type="EMBL" id="QRDZ01000032">
    <property type="protein sequence ID" value="RED59103.1"/>
    <property type="molecule type" value="Genomic_DNA"/>
</dbReference>
<dbReference type="PANTHER" id="PTHR43053:SF3">
    <property type="entry name" value="ALPHA-GALACTOSIDASE C-RELATED"/>
    <property type="match status" value="1"/>
</dbReference>
<dbReference type="Proteomes" id="UP000256977">
    <property type="component" value="Unassembled WGS sequence"/>
</dbReference>
<organism evidence="3 4">
    <name type="scientific">Cohnella phaseoli</name>
    <dbReference type="NCBI Taxonomy" id="456490"/>
    <lineage>
        <taxon>Bacteria</taxon>
        <taxon>Bacillati</taxon>
        <taxon>Bacillota</taxon>
        <taxon>Bacilli</taxon>
        <taxon>Bacillales</taxon>
        <taxon>Paenibacillaceae</taxon>
        <taxon>Cohnella</taxon>
    </lineage>
</organism>